<reference evidence="3" key="1">
    <citation type="submission" date="2018-07" db="EMBL/GenBank/DDBJ databases">
        <authorList>
            <person name="Ashton P.M."/>
            <person name="Dallman T."/>
            <person name="Nair S."/>
            <person name="De Pinna E."/>
            <person name="Peters T."/>
            <person name="Grant K."/>
        </authorList>
    </citation>
    <scope>NUCLEOTIDE SEQUENCE</scope>
    <source>
        <strain evidence="3">296838</strain>
    </source>
</reference>
<protein>
    <submittedName>
        <fullName evidence="3">Iron ABC transporter substrate-binding protein</fullName>
    </submittedName>
</protein>
<keyword evidence="1" id="KW-0732">Signal</keyword>
<feature type="non-terminal residue" evidence="3">
    <location>
        <position position="123"/>
    </location>
</feature>
<organism evidence="3">
    <name type="scientific">Salmonella enterica subsp. enterica serovar Chester</name>
    <dbReference type="NCBI Taxonomy" id="149386"/>
    <lineage>
        <taxon>Bacteria</taxon>
        <taxon>Pseudomonadati</taxon>
        <taxon>Pseudomonadota</taxon>
        <taxon>Gammaproteobacteria</taxon>
        <taxon>Enterobacterales</taxon>
        <taxon>Enterobacteriaceae</taxon>
        <taxon>Salmonella</taxon>
    </lineage>
</organism>
<dbReference type="InterPro" id="IPR002491">
    <property type="entry name" value="ABC_transptr_periplasmic_BD"/>
</dbReference>
<dbReference type="PROSITE" id="PS50983">
    <property type="entry name" value="FE_B12_PBP"/>
    <property type="match status" value="1"/>
</dbReference>
<feature type="signal peptide" evidence="1">
    <location>
        <begin position="1"/>
        <end position="24"/>
    </location>
</feature>
<evidence type="ECO:0000256" key="1">
    <source>
        <dbReference type="SAM" id="SignalP"/>
    </source>
</evidence>
<proteinExistence type="predicted"/>
<dbReference type="Gene3D" id="3.40.50.1980">
    <property type="entry name" value="Nitrogenase molybdenum iron protein domain"/>
    <property type="match status" value="1"/>
</dbReference>
<evidence type="ECO:0000259" key="2">
    <source>
        <dbReference type="PROSITE" id="PS50983"/>
    </source>
</evidence>
<dbReference type="EMBL" id="AAGUAT010000246">
    <property type="protein sequence ID" value="EBR9859508.1"/>
    <property type="molecule type" value="Genomic_DNA"/>
</dbReference>
<dbReference type="SUPFAM" id="SSF53807">
    <property type="entry name" value="Helical backbone' metal receptor"/>
    <property type="match status" value="1"/>
</dbReference>
<name>A0A5U8SYK6_SALET</name>
<accession>A0A5U8SYK6</accession>
<feature type="domain" description="Fe/B12 periplasmic-binding" evidence="2">
    <location>
        <begin position="49"/>
        <end position="123"/>
    </location>
</feature>
<comment type="caution">
    <text evidence="3">The sequence shown here is derived from an EMBL/GenBank/DDBJ whole genome shotgun (WGS) entry which is preliminary data.</text>
</comment>
<dbReference type="AlphaFoldDB" id="A0A5U8SYK6"/>
<gene>
    <name evidence="3" type="ORF">DS524_27610</name>
</gene>
<feature type="chain" id="PRO_5026167216" evidence="1">
    <location>
        <begin position="25"/>
        <end position="123"/>
    </location>
</feature>
<sequence>MTLNRLCSGFLFCCALLFTFPALSAAAAPETASQVFIYGQLPPPEAIHRVVSSGPPTDQLLFAVAPEKLPGFASLSVKNNPYFAPRWRALPVTGRLSGRGSTLSPETLLALAPDVIVDSGLTD</sequence>
<evidence type="ECO:0000313" key="3">
    <source>
        <dbReference type="EMBL" id="EBR9859508.1"/>
    </source>
</evidence>